<keyword evidence="3" id="KW-1185">Reference proteome</keyword>
<proteinExistence type="predicted"/>
<dbReference type="Proteomes" id="UP001059295">
    <property type="component" value="Chromosome"/>
</dbReference>
<accession>A0ABY5V058</accession>
<gene>
    <name evidence="2" type="ORF">NQ491_02145</name>
</gene>
<sequence length="364" mass="40095">MNKKTLYVAILLAALTACQKAEYTAPATLSDEPIRFGAPGIALDGELLSRAAGPVNEFPEGGSFGVLGYCLAMKGDNTDLDYSTGPDPWNSKAPRSTPHLFHKTEVAYNGSACYYTGTQRHWYERQDYLYSFFAYYPYSDDCFAVTPETQAGMGAPTMRFSMPFEGGTENTPREIERIPDAMVAASTDVTRGDGHVNLRFYHLLTCLNFKVSNHNETNAVVVRGLRLKGTFYRSIEIDMAGDEVRYPADTYSGTFVFLDGAREEDDVNVTYGSPAEKIGGKSLMLVANLAASPYLGDAGIYIDYTFMGTEHTDKYIGDVANFLPMSGTIYTVELNFIGDAFVISFVVDNNQTWENGGDSDLEFE</sequence>
<dbReference type="Gene3D" id="2.60.40.2620">
    <property type="entry name" value="Fimbrillin-like"/>
    <property type="match status" value="1"/>
</dbReference>
<dbReference type="GeneID" id="82890497"/>
<protein>
    <submittedName>
        <fullName evidence="2">Fimbrillin family protein</fullName>
    </submittedName>
</protein>
<dbReference type="InterPro" id="IPR025049">
    <property type="entry name" value="Mfa-like_1"/>
</dbReference>
<organism evidence="2 3">
    <name type="scientific">Alistipes ihumii AP11</name>
    <dbReference type="NCBI Taxonomy" id="1211813"/>
    <lineage>
        <taxon>Bacteria</taxon>
        <taxon>Pseudomonadati</taxon>
        <taxon>Bacteroidota</taxon>
        <taxon>Bacteroidia</taxon>
        <taxon>Bacteroidales</taxon>
        <taxon>Rikenellaceae</taxon>
        <taxon>Alistipes</taxon>
    </lineage>
</organism>
<keyword evidence="1" id="KW-0732">Signal</keyword>
<evidence type="ECO:0000313" key="2">
    <source>
        <dbReference type="EMBL" id="UWN57600.1"/>
    </source>
</evidence>
<dbReference type="PROSITE" id="PS51257">
    <property type="entry name" value="PROKAR_LIPOPROTEIN"/>
    <property type="match status" value="1"/>
</dbReference>
<dbReference type="InterPro" id="IPR042278">
    <property type="entry name" value="Mfa-like_1_N"/>
</dbReference>
<dbReference type="EMBL" id="CP102294">
    <property type="protein sequence ID" value="UWN57600.1"/>
    <property type="molecule type" value="Genomic_DNA"/>
</dbReference>
<name>A0ABY5V058_9BACT</name>
<evidence type="ECO:0000313" key="3">
    <source>
        <dbReference type="Proteomes" id="UP001059295"/>
    </source>
</evidence>
<evidence type="ECO:0000256" key="1">
    <source>
        <dbReference type="SAM" id="SignalP"/>
    </source>
</evidence>
<dbReference type="Pfam" id="PF13149">
    <property type="entry name" value="Mfa_like_1"/>
    <property type="match status" value="1"/>
</dbReference>
<feature type="chain" id="PRO_5047312317" evidence="1">
    <location>
        <begin position="22"/>
        <end position="364"/>
    </location>
</feature>
<dbReference type="CDD" id="cd13120">
    <property type="entry name" value="BF2867_like_N"/>
    <property type="match status" value="1"/>
</dbReference>
<feature type="signal peptide" evidence="1">
    <location>
        <begin position="1"/>
        <end position="21"/>
    </location>
</feature>
<reference evidence="2" key="1">
    <citation type="journal article" date="2022" name="Cell">
        <title>Design, construction, and in vivo augmentation of a complex gut microbiome.</title>
        <authorList>
            <person name="Cheng A.G."/>
            <person name="Ho P.Y."/>
            <person name="Aranda-Diaz A."/>
            <person name="Jain S."/>
            <person name="Yu F.B."/>
            <person name="Meng X."/>
            <person name="Wang M."/>
            <person name="Iakiviak M."/>
            <person name="Nagashima K."/>
            <person name="Zhao A."/>
            <person name="Murugkar P."/>
            <person name="Patil A."/>
            <person name="Atabakhsh K."/>
            <person name="Weakley A."/>
            <person name="Yan J."/>
            <person name="Brumbaugh A.R."/>
            <person name="Higginbottom S."/>
            <person name="Dimas A."/>
            <person name="Shiver A.L."/>
            <person name="Deutschbauer A."/>
            <person name="Neff N."/>
            <person name="Sonnenburg J.L."/>
            <person name="Huang K.C."/>
            <person name="Fischbach M.A."/>
        </authorList>
    </citation>
    <scope>NUCLEOTIDE SEQUENCE</scope>
    <source>
        <strain evidence="2">AP11</strain>
    </source>
</reference>
<dbReference type="RefSeq" id="WP_019244990.1">
    <property type="nucleotide sequence ID" value="NZ_CAPH01000005.1"/>
</dbReference>